<dbReference type="Proteomes" id="UP000054266">
    <property type="component" value="Unassembled WGS sequence"/>
</dbReference>
<dbReference type="InterPro" id="IPR023606">
    <property type="entry name" value="CoA-Trfase_III_dom_1_sf"/>
</dbReference>
<protein>
    <submittedName>
        <fullName evidence="2">Uncharacterized protein</fullName>
    </submittedName>
</protein>
<dbReference type="STRING" id="5601.A0A0D2CZL2"/>
<dbReference type="GO" id="GO:0003824">
    <property type="term" value="F:catalytic activity"/>
    <property type="evidence" value="ECO:0007669"/>
    <property type="project" value="InterPro"/>
</dbReference>
<dbReference type="Gene3D" id="3.40.50.10540">
    <property type="entry name" value="Crotonobetainyl-coa:carnitine coa-transferase, domain 1"/>
    <property type="match status" value="1"/>
</dbReference>
<dbReference type="HOGENOM" id="CLU_021588_0_0_1"/>
<accession>A0A0D2CZL2</accession>
<name>A0A0D2CZL2_9EURO</name>
<dbReference type="AlphaFoldDB" id="A0A0D2CZL2"/>
<dbReference type="InterPro" id="IPR050509">
    <property type="entry name" value="CoA-transferase_III"/>
</dbReference>
<dbReference type="SUPFAM" id="SSF89796">
    <property type="entry name" value="CoA-transferase family III (CaiB/BaiF)"/>
    <property type="match status" value="2"/>
</dbReference>
<evidence type="ECO:0000313" key="3">
    <source>
        <dbReference type="Proteomes" id="UP000054266"/>
    </source>
</evidence>
<dbReference type="InterPro" id="IPR003673">
    <property type="entry name" value="CoA-Trfase_fam_III"/>
</dbReference>
<proteinExistence type="inferred from homology"/>
<dbReference type="EMBL" id="KN846957">
    <property type="protein sequence ID" value="KIW70681.1"/>
    <property type="molecule type" value="Genomic_DNA"/>
</dbReference>
<comment type="similarity">
    <text evidence="1">Belongs to the CoA-transferase III family.</text>
</comment>
<organism evidence="2 3">
    <name type="scientific">Phialophora macrospora</name>
    <dbReference type="NCBI Taxonomy" id="1851006"/>
    <lineage>
        <taxon>Eukaryota</taxon>
        <taxon>Fungi</taxon>
        <taxon>Dikarya</taxon>
        <taxon>Ascomycota</taxon>
        <taxon>Pezizomycotina</taxon>
        <taxon>Eurotiomycetes</taxon>
        <taxon>Chaetothyriomycetidae</taxon>
        <taxon>Chaetothyriales</taxon>
        <taxon>Herpotrichiellaceae</taxon>
        <taxon>Phialophora</taxon>
    </lineage>
</organism>
<sequence>MNRAKFRTVDSITHLWETLNLPKETLKSINLPDADIICVPSSFKIGHLAQASITLAALLAALIHSKRESLSDIPRVTIPLRHAVLEFKSERHITIDGLPLPLAWGPIGGLHKTLDGYVRVHDSFPNHRAATKKLLSLAEDANRDAVSRAIANWKSIDLEDAAVGAGAVISALRSFEQWDELPHAKAVADFPIQITKIVDSPAGFPEHLAATGGTKKCLHGLRVVELSRVIAAPVAGRTLAAHGADVLWITSPKLPDLPSLDRDMARGKRTAQLDLNQGRDLETLLELVDNADVFLQGYRPESLAARGLSPAQLAKRRTQAGKKGLICANLSAYGPAGPWRHRRGFDSLVQTCSGMNVSEAQHFGQADPPAKPMPCQALDHASGYFLAAGIMAALYRQIREGGSWQVDVSLAGTMKYLRSLGQYEGLSGFQSEDIDSIRDVPQEYLESRTSEFGILKALKHSATIDGIDVGWDIMPKPLGTDKPNWL</sequence>
<dbReference type="PANTHER" id="PTHR48228:SF4">
    <property type="entry name" value="BLR3030 PROTEIN"/>
    <property type="match status" value="1"/>
</dbReference>
<reference evidence="2 3" key="1">
    <citation type="submission" date="2015-01" db="EMBL/GenBank/DDBJ databases">
        <title>The Genome Sequence of Capronia semiimmersa CBS27337.</title>
        <authorList>
            <consortium name="The Broad Institute Genomics Platform"/>
            <person name="Cuomo C."/>
            <person name="de Hoog S."/>
            <person name="Gorbushina A."/>
            <person name="Stielow B."/>
            <person name="Teixiera M."/>
            <person name="Abouelleil A."/>
            <person name="Chapman S.B."/>
            <person name="Priest M."/>
            <person name="Young S.K."/>
            <person name="Wortman J."/>
            <person name="Nusbaum C."/>
            <person name="Birren B."/>
        </authorList>
    </citation>
    <scope>NUCLEOTIDE SEQUENCE [LARGE SCALE GENOMIC DNA]</scope>
    <source>
        <strain evidence="2 3">CBS 27337</strain>
    </source>
</reference>
<dbReference type="PANTHER" id="PTHR48228">
    <property type="entry name" value="SUCCINYL-COA--D-CITRAMALATE COA-TRANSFERASE"/>
    <property type="match status" value="1"/>
</dbReference>
<gene>
    <name evidence="2" type="ORF">PV04_02926</name>
</gene>
<evidence type="ECO:0000256" key="1">
    <source>
        <dbReference type="ARBA" id="ARBA00008383"/>
    </source>
</evidence>
<dbReference type="Pfam" id="PF02515">
    <property type="entry name" value="CoA_transf_3"/>
    <property type="match status" value="1"/>
</dbReference>
<evidence type="ECO:0000313" key="2">
    <source>
        <dbReference type="EMBL" id="KIW70681.1"/>
    </source>
</evidence>
<keyword evidence="3" id="KW-1185">Reference proteome</keyword>